<dbReference type="PANTHER" id="PTHR48207">
    <property type="entry name" value="SUCCINATE--HYDROXYMETHYLGLUTARATE COA-TRANSFERASE"/>
    <property type="match status" value="1"/>
</dbReference>
<dbReference type="PANTHER" id="PTHR48207:SF3">
    <property type="entry name" value="SUCCINATE--HYDROXYMETHYLGLUTARATE COA-TRANSFERASE"/>
    <property type="match status" value="1"/>
</dbReference>
<dbReference type="GO" id="GO:0008410">
    <property type="term" value="F:CoA-transferase activity"/>
    <property type="evidence" value="ECO:0007669"/>
    <property type="project" value="TreeGrafter"/>
</dbReference>
<dbReference type="KEGG" id="cama:F384_16480"/>
<accession>A0A0F6TWJ0</accession>
<dbReference type="InterPro" id="IPR003673">
    <property type="entry name" value="CoA-Trfase_fam_III"/>
</dbReference>
<evidence type="ECO:0000256" key="1">
    <source>
        <dbReference type="ARBA" id="ARBA00022679"/>
    </source>
</evidence>
<dbReference type="InterPro" id="IPR050483">
    <property type="entry name" value="CoA-transferase_III_domain"/>
</dbReference>
<dbReference type="InterPro" id="IPR044855">
    <property type="entry name" value="CoA-Trfase_III_dom3_sf"/>
</dbReference>
<name>A0A0F6TWJ0_CITAM</name>
<protein>
    <submittedName>
        <fullName evidence="2">Carnitine dehydratase</fullName>
    </submittedName>
</protein>
<dbReference type="EMBL" id="CP011132">
    <property type="protein sequence ID" value="AKE60041.1"/>
    <property type="molecule type" value="Genomic_DNA"/>
</dbReference>
<dbReference type="InterPro" id="IPR023606">
    <property type="entry name" value="CoA-Trfase_III_dom_1_sf"/>
</dbReference>
<reference evidence="2 3" key="1">
    <citation type="journal article" date="2013" name="Appl. Microbiol. Biotechnol.">
        <title>Glycerol assimilation and production of 1,3-propanediol by Citrobacter amalonaticus Y19.</title>
        <authorList>
            <person name="Ainala S.K."/>
            <person name="Ashok S."/>
            <person name="Ko Y."/>
            <person name="Park S."/>
        </authorList>
    </citation>
    <scope>NUCLEOTIDE SEQUENCE [LARGE SCALE GENOMIC DNA]</scope>
    <source>
        <strain evidence="2 3">Y19</strain>
    </source>
</reference>
<dbReference type="AlphaFoldDB" id="A0A0F6TWJ0"/>
<dbReference type="Gene3D" id="3.30.1540.10">
    <property type="entry name" value="formyl-coa transferase, domain 3"/>
    <property type="match status" value="1"/>
</dbReference>
<dbReference type="OrthoDB" id="9058532at2"/>
<dbReference type="RefSeq" id="WP_046487238.1">
    <property type="nucleotide sequence ID" value="NZ_CP011132.1"/>
</dbReference>
<dbReference type="HOGENOM" id="CLU_033975_0_0_6"/>
<dbReference type="Gene3D" id="3.40.50.10540">
    <property type="entry name" value="Crotonobetainyl-coa:carnitine coa-transferase, domain 1"/>
    <property type="match status" value="1"/>
</dbReference>
<evidence type="ECO:0000313" key="3">
    <source>
        <dbReference type="Proteomes" id="UP000034085"/>
    </source>
</evidence>
<proteinExistence type="predicted"/>
<evidence type="ECO:0000313" key="2">
    <source>
        <dbReference type="EMBL" id="AKE60041.1"/>
    </source>
</evidence>
<dbReference type="SUPFAM" id="SSF89796">
    <property type="entry name" value="CoA-transferase family III (CaiB/BaiF)"/>
    <property type="match status" value="1"/>
</dbReference>
<sequence>MSKQSGVLSGVRVLDLTRVLAGPYCGMMLADFGADVIKIELPGKGDDSRANAPQINGESAYFMNLNRNKRGMTLNLKSEEGRQIFLDLVRDSDVVLENYRPGVMEKLGLGYEDLRKVNPAIIYGAVSGFGHTGPYSKRAGYDIIGQAMSGLMSTTGWPDTPPTRTGTAIADVVGGMSCAIGVLAAYVNRLKTGVGEKVDIALVDSMVSSLEIINIIYLNTGRIPTRIGNRYEAIYPYDSFQARDGYVIIACGNDKLYGLLKHVLQISALEDEKFKSNLDRVAHHAELKEIIECWTRDLDIDTIVTLLLDAGIPSAPINTIDRVTQDPHIAGAREMFVDIEHPVAGKITMTGNQVKFTHNKATIRMPAPTLGQHNYEVLKERLNYSDEKIEQLIRSGIL</sequence>
<dbReference type="Pfam" id="PF02515">
    <property type="entry name" value="CoA_transf_3"/>
    <property type="match status" value="1"/>
</dbReference>
<gene>
    <name evidence="2" type="ORF">F384_16480</name>
</gene>
<dbReference type="Proteomes" id="UP000034085">
    <property type="component" value="Chromosome"/>
</dbReference>
<dbReference type="PATRIC" id="fig|1261127.3.peg.3441"/>
<keyword evidence="1" id="KW-0808">Transferase</keyword>
<organism evidence="2 3">
    <name type="scientific">Citrobacter amalonaticus Y19</name>
    <dbReference type="NCBI Taxonomy" id="1261127"/>
    <lineage>
        <taxon>Bacteria</taxon>
        <taxon>Pseudomonadati</taxon>
        <taxon>Pseudomonadota</taxon>
        <taxon>Gammaproteobacteria</taxon>
        <taxon>Enterobacterales</taxon>
        <taxon>Enterobacteriaceae</taxon>
        <taxon>Citrobacter</taxon>
    </lineage>
</organism>